<reference evidence="1 2" key="1">
    <citation type="submission" date="2019-07" db="EMBL/GenBank/DDBJ databases">
        <title>Whole genome shotgun sequence of Kocuria flava NBRC 107626.</title>
        <authorList>
            <person name="Hosoyama A."/>
            <person name="Uohara A."/>
            <person name="Ohji S."/>
            <person name="Ichikawa N."/>
        </authorList>
    </citation>
    <scope>NUCLEOTIDE SEQUENCE [LARGE SCALE GENOMIC DNA]</scope>
    <source>
        <strain evidence="1 2">NBRC 107626</strain>
    </source>
</reference>
<comment type="caution">
    <text evidence="1">The sequence shown here is derived from an EMBL/GenBank/DDBJ whole genome shotgun (WGS) entry which is preliminary data.</text>
</comment>
<name>A0ABQ0X7W9_9MICC</name>
<gene>
    <name evidence="1" type="ORF">KFL01_30280</name>
</gene>
<evidence type="ECO:0000313" key="1">
    <source>
        <dbReference type="EMBL" id="GEO93722.1"/>
    </source>
</evidence>
<sequence length="225" mass="24880">MVPSLPGPQGRPRAYLCAVPSREEVERARAWAGPRTEAPGWSRIGILLSTPEVGQSSRVLRQLHARGATVGAPAELGALKEWPGPLLVYEPTLATLAAGEAITTATRLIVLTADAAVLQPWVDAFDPEHLGGQHLPAAAVVLPVALVRRTMVYFTHHLQSGALVGGRLWELLLRRLEELYHHEQHFSPEDLLALAWQLHWPPDATWELYRWAHEHLPCATLHPRP</sequence>
<dbReference type="Proteomes" id="UP000321155">
    <property type="component" value="Unassembled WGS sequence"/>
</dbReference>
<proteinExistence type="predicted"/>
<protein>
    <submittedName>
        <fullName evidence="1">Uncharacterized protein</fullName>
    </submittedName>
</protein>
<evidence type="ECO:0000313" key="2">
    <source>
        <dbReference type="Proteomes" id="UP000321155"/>
    </source>
</evidence>
<keyword evidence="2" id="KW-1185">Reference proteome</keyword>
<accession>A0ABQ0X7W9</accession>
<dbReference type="EMBL" id="BJZR01000162">
    <property type="protein sequence ID" value="GEO93722.1"/>
    <property type="molecule type" value="Genomic_DNA"/>
</dbReference>
<organism evidence="1 2">
    <name type="scientific">Kocuria flava</name>
    <dbReference type="NCBI Taxonomy" id="446860"/>
    <lineage>
        <taxon>Bacteria</taxon>
        <taxon>Bacillati</taxon>
        <taxon>Actinomycetota</taxon>
        <taxon>Actinomycetes</taxon>
        <taxon>Micrococcales</taxon>
        <taxon>Micrococcaceae</taxon>
        <taxon>Kocuria</taxon>
    </lineage>
</organism>